<dbReference type="GO" id="GO:0046872">
    <property type="term" value="F:metal ion binding"/>
    <property type="evidence" value="ECO:0007669"/>
    <property type="project" value="InterPro"/>
</dbReference>
<proteinExistence type="predicted"/>
<dbReference type="Proteomes" id="UP000192674">
    <property type="component" value="Unassembled WGS sequence"/>
</dbReference>
<organism evidence="2 3">
    <name type="scientific">Kibdelosporangium aridum</name>
    <dbReference type="NCBI Taxonomy" id="2030"/>
    <lineage>
        <taxon>Bacteria</taxon>
        <taxon>Bacillati</taxon>
        <taxon>Actinomycetota</taxon>
        <taxon>Actinomycetes</taxon>
        <taxon>Pseudonocardiales</taxon>
        <taxon>Pseudonocardiaceae</taxon>
        <taxon>Kibdelosporangium</taxon>
    </lineage>
</organism>
<sequence length="195" mass="21221">MSTIADRYRKHADAFERRIAAARPGQWTSPSPCEKWTARDVVDHIIMMHGAMLRPVGRELSPAPSDVLGAFQAARADVEALLDDPTVATTESPTPSGPMTAEEHVAKVLIDDLILHGWDLAKALGQDATIDQAEVERLWTTNTAIPAEMMAKFRTPGAFGPGIEVLGPEVPVAPDAPLQDRLLGLIGRDPHWTHR</sequence>
<dbReference type="InterPro" id="IPR017520">
    <property type="entry name" value="CHP03086"/>
</dbReference>
<dbReference type="NCBIfam" id="TIGR03083">
    <property type="entry name" value="maleylpyruvate isomerase family mycothiol-dependent enzyme"/>
    <property type="match status" value="1"/>
</dbReference>
<dbReference type="InterPro" id="IPR017517">
    <property type="entry name" value="Maleyloyr_isom"/>
</dbReference>
<dbReference type="OrthoDB" id="5185819at2"/>
<evidence type="ECO:0000313" key="3">
    <source>
        <dbReference type="Proteomes" id="UP000192674"/>
    </source>
</evidence>
<dbReference type="Pfam" id="PF11716">
    <property type="entry name" value="MDMPI_N"/>
    <property type="match status" value="1"/>
</dbReference>
<dbReference type="AlphaFoldDB" id="A0A1W2FHW6"/>
<evidence type="ECO:0000259" key="1">
    <source>
        <dbReference type="Pfam" id="PF11716"/>
    </source>
</evidence>
<dbReference type="NCBIfam" id="TIGR03086">
    <property type="entry name" value="TIGR03086 family metal-binding protein"/>
    <property type="match status" value="1"/>
</dbReference>
<keyword evidence="3" id="KW-1185">Reference proteome</keyword>
<dbReference type="RefSeq" id="WP_084430834.1">
    <property type="nucleotide sequence ID" value="NZ_FWXV01000007.1"/>
</dbReference>
<dbReference type="SUPFAM" id="SSF109854">
    <property type="entry name" value="DinB/YfiT-like putative metalloenzymes"/>
    <property type="match status" value="1"/>
</dbReference>
<dbReference type="InterPro" id="IPR034660">
    <property type="entry name" value="DinB/YfiT-like"/>
</dbReference>
<evidence type="ECO:0000313" key="2">
    <source>
        <dbReference type="EMBL" id="SMD21470.1"/>
    </source>
</evidence>
<dbReference type="Gene3D" id="1.20.120.450">
    <property type="entry name" value="dinb family like domain"/>
    <property type="match status" value="1"/>
</dbReference>
<feature type="domain" description="Mycothiol-dependent maleylpyruvate isomerase metal-binding" evidence="1">
    <location>
        <begin position="9"/>
        <end position="72"/>
    </location>
</feature>
<dbReference type="EMBL" id="FWXV01000007">
    <property type="protein sequence ID" value="SMD21470.1"/>
    <property type="molecule type" value="Genomic_DNA"/>
</dbReference>
<accession>A0A1W2FHW6</accession>
<protein>
    <submittedName>
        <fullName evidence="2">TIGR03086 family protein</fullName>
    </submittedName>
</protein>
<name>A0A1W2FHW6_KIBAR</name>
<gene>
    <name evidence="2" type="ORF">SAMN05661093_06854</name>
</gene>
<dbReference type="InterPro" id="IPR024344">
    <property type="entry name" value="MDMPI_metal-binding"/>
</dbReference>
<reference evidence="2 3" key="1">
    <citation type="submission" date="2017-04" db="EMBL/GenBank/DDBJ databases">
        <authorList>
            <person name="Afonso C.L."/>
            <person name="Miller P.J."/>
            <person name="Scott M.A."/>
            <person name="Spackman E."/>
            <person name="Goraichik I."/>
            <person name="Dimitrov K.M."/>
            <person name="Suarez D.L."/>
            <person name="Swayne D.E."/>
        </authorList>
    </citation>
    <scope>NUCLEOTIDE SEQUENCE [LARGE SCALE GENOMIC DNA]</scope>
    <source>
        <strain evidence="2 3">DSM 43828</strain>
    </source>
</reference>